<dbReference type="GO" id="GO:0005829">
    <property type="term" value="C:cytosol"/>
    <property type="evidence" value="ECO:0007669"/>
    <property type="project" value="UniProtKB-SubCell"/>
</dbReference>
<comment type="caution">
    <text evidence="13">The sequence shown here is derived from an EMBL/GenBank/DDBJ whole genome shotgun (WGS) entry which is preliminary data.</text>
</comment>
<evidence type="ECO:0000256" key="3">
    <source>
        <dbReference type="ARBA" id="ARBA00004550"/>
    </source>
</evidence>
<evidence type="ECO:0000313" key="14">
    <source>
        <dbReference type="Proteomes" id="UP001221898"/>
    </source>
</evidence>
<reference evidence="13" key="1">
    <citation type="journal article" date="2023" name="Science">
        <title>Genome structures resolve the early diversification of teleost fishes.</title>
        <authorList>
            <person name="Parey E."/>
            <person name="Louis A."/>
            <person name="Montfort J."/>
            <person name="Bouchez O."/>
            <person name="Roques C."/>
            <person name="Iampietro C."/>
            <person name="Lluch J."/>
            <person name="Castinel A."/>
            <person name="Donnadieu C."/>
            <person name="Desvignes T."/>
            <person name="Floi Bucao C."/>
            <person name="Jouanno E."/>
            <person name="Wen M."/>
            <person name="Mejri S."/>
            <person name="Dirks R."/>
            <person name="Jansen H."/>
            <person name="Henkel C."/>
            <person name="Chen W.J."/>
            <person name="Zahm M."/>
            <person name="Cabau C."/>
            <person name="Klopp C."/>
            <person name="Thompson A.W."/>
            <person name="Robinson-Rechavi M."/>
            <person name="Braasch I."/>
            <person name="Lecointre G."/>
            <person name="Bobe J."/>
            <person name="Postlethwait J.H."/>
            <person name="Berthelot C."/>
            <person name="Roest Crollius H."/>
            <person name="Guiguen Y."/>
        </authorList>
    </citation>
    <scope>NUCLEOTIDE SEQUENCE</scope>
    <source>
        <strain evidence="13">NC1722</strain>
    </source>
</reference>
<dbReference type="GO" id="GO:0042119">
    <property type="term" value="P:neutrophil activation"/>
    <property type="evidence" value="ECO:0007669"/>
    <property type="project" value="TreeGrafter"/>
</dbReference>
<keyword evidence="5" id="KW-0963">Cytoplasm</keyword>
<dbReference type="GO" id="GO:0001660">
    <property type="term" value="P:fever generation"/>
    <property type="evidence" value="ECO:0007669"/>
    <property type="project" value="UniProtKB-KW"/>
</dbReference>
<dbReference type="InterPro" id="IPR008996">
    <property type="entry name" value="IL1/FGF"/>
</dbReference>
<evidence type="ECO:0000256" key="11">
    <source>
        <dbReference type="ARBA" id="ARBA00023246"/>
    </source>
</evidence>
<dbReference type="SUPFAM" id="SSF50353">
    <property type="entry name" value="Cytokine"/>
    <property type="match status" value="1"/>
</dbReference>
<keyword evidence="14" id="KW-1185">Reference proteome</keyword>
<evidence type="ECO:0000256" key="9">
    <source>
        <dbReference type="ARBA" id="ARBA00023198"/>
    </source>
</evidence>
<evidence type="ECO:0000256" key="8">
    <source>
        <dbReference type="ARBA" id="ARBA00022620"/>
    </source>
</evidence>
<dbReference type="GO" id="GO:0048246">
    <property type="term" value="P:macrophage chemotaxis"/>
    <property type="evidence" value="ECO:0007669"/>
    <property type="project" value="TreeGrafter"/>
</dbReference>
<dbReference type="PRINTS" id="PR01357">
    <property type="entry name" value="INTRLEUKN1AB"/>
</dbReference>
<dbReference type="PANTHER" id="PTHR10078:SF30">
    <property type="entry name" value="INTERLEUKIN-1 BETA"/>
    <property type="match status" value="1"/>
</dbReference>
<keyword evidence="11" id="KW-0497">Mitogen</keyword>
<name>A0AAD7SEW4_9TELE</name>
<dbReference type="GO" id="GO:0051781">
    <property type="term" value="P:positive regulation of cell division"/>
    <property type="evidence" value="ECO:0007669"/>
    <property type="project" value="UniProtKB-KW"/>
</dbReference>
<gene>
    <name evidence="13" type="ORF">AAFF_G00401100</name>
</gene>
<dbReference type="Gene3D" id="2.80.10.50">
    <property type="match status" value="1"/>
</dbReference>
<evidence type="ECO:0000256" key="4">
    <source>
        <dbReference type="ARBA" id="ARBA00010448"/>
    </source>
</evidence>
<evidence type="ECO:0000256" key="5">
    <source>
        <dbReference type="ARBA" id="ARBA00022490"/>
    </source>
</evidence>
<evidence type="ECO:0000256" key="10">
    <source>
        <dbReference type="ARBA" id="ARBA00023228"/>
    </source>
</evidence>
<keyword evidence="9" id="KW-0395">Inflammatory response</keyword>
<comment type="subcellular location">
    <subcellularLocation>
        <location evidence="2">Cytoplasm</location>
        <location evidence="2">Cytosol</location>
    </subcellularLocation>
    <subcellularLocation>
        <location evidence="1">Lysosome</location>
    </subcellularLocation>
    <subcellularLocation>
        <location evidence="3">Secreted</location>
        <location evidence="3">Extracellular exosome</location>
    </subcellularLocation>
</comment>
<evidence type="ECO:0000256" key="7">
    <source>
        <dbReference type="ARBA" id="ARBA00022525"/>
    </source>
</evidence>
<evidence type="ECO:0000313" key="13">
    <source>
        <dbReference type="EMBL" id="KAJ8400071.1"/>
    </source>
</evidence>
<evidence type="ECO:0000256" key="1">
    <source>
        <dbReference type="ARBA" id="ARBA00004371"/>
    </source>
</evidence>
<dbReference type="GO" id="GO:1901222">
    <property type="term" value="P:regulation of non-canonical NF-kappaB signal transduction"/>
    <property type="evidence" value="ECO:0007669"/>
    <property type="project" value="TreeGrafter"/>
</dbReference>
<keyword evidence="7 12" id="KW-0964">Secreted</keyword>
<dbReference type="GO" id="GO:0005764">
    <property type="term" value="C:lysosome"/>
    <property type="evidence" value="ECO:0007669"/>
    <property type="project" value="UniProtKB-SubCell"/>
</dbReference>
<evidence type="ECO:0000256" key="6">
    <source>
        <dbReference type="ARBA" id="ARBA00022514"/>
    </source>
</evidence>
<dbReference type="PRINTS" id="PR00264">
    <property type="entry name" value="INTERLEUKIN1"/>
</dbReference>
<keyword evidence="8" id="KW-0666">Pyrogen</keyword>
<organism evidence="13 14">
    <name type="scientific">Aldrovandia affinis</name>
    <dbReference type="NCBI Taxonomy" id="143900"/>
    <lineage>
        <taxon>Eukaryota</taxon>
        <taxon>Metazoa</taxon>
        <taxon>Chordata</taxon>
        <taxon>Craniata</taxon>
        <taxon>Vertebrata</taxon>
        <taxon>Euteleostomi</taxon>
        <taxon>Actinopterygii</taxon>
        <taxon>Neopterygii</taxon>
        <taxon>Teleostei</taxon>
        <taxon>Notacanthiformes</taxon>
        <taxon>Halosauridae</taxon>
        <taxon>Aldrovandia</taxon>
    </lineage>
</organism>
<dbReference type="GO" id="GO:0019221">
    <property type="term" value="P:cytokine-mediated signaling pathway"/>
    <property type="evidence" value="ECO:0007669"/>
    <property type="project" value="TreeGrafter"/>
</dbReference>
<dbReference type="EMBL" id="JAINUG010000079">
    <property type="protein sequence ID" value="KAJ8400071.1"/>
    <property type="molecule type" value="Genomic_DNA"/>
</dbReference>
<comment type="similarity">
    <text evidence="4 12">Belongs to the IL-1 family.</text>
</comment>
<protein>
    <recommendedName>
        <fullName evidence="12">Interleukin-1</fullName>
    </recommendedName>
</protein>
<proteinExistence type="inferred from homology"/>
<dbReference type="Pfam" id="PF00340">
    <property type="entry name" value="IL1"/>
    <property type="match status" value="1"/>
</dbReference>
<dbReference type="AlphaFoldDB" id="A0AAD7SEW4"/>
<sequence length="306" mass="34128">MNRTRILAKQKLEDPKIMCDASFDLALALDSPCTPDDMEFGADCHHAVKGGAGSAGQCCDHSGLEVQVSRTPDMRQVANLIIALERMKHSQKIMSTECSDQDLLSIMMESVVEERVMLKVQNLTCSKGSTFMRNQRCRDMVHSVCTTEQRKLVHSPDDSTLHAVAFQAMTLLDREFRKRIVRLSLSTYHTFSQLGDRGQPIALGIANSNLYLSCAAIKSDTPILQLEEVDSKKKLEHINTEGDMARFLFFKQGEGFSSSVFESVKFSGWVISTAHEYDAPVQMCAKGSADRITTFIVRPSDSFDKD</sequence>
<keyword evidence="6" id="KW-0202">Cytokine</keyword>
<dbReference type="GO" id="GO:0006955">
    <property type="term" value="P:immune response"/>
    <property type="evidence" value="ECO:0007669"/>
    <property type="project" value="InterPro"/>
</dbReference>
<dbReference type="SMART" id="SM00125">
    <property type="entry name" value="IL1"/>
    <property type="match status" value="1"/>
</dbReference>
<dbReference type="GO" id="GO:0010628">
    <property type="term" value="P:positive regulation of gene expression"/>
    <property type="evidence" value="ECO:0007669"/>
    <property type="project" value="TreeGrafter"/>
</dbReference>
<dbReference type="GO" id="GO:0005615">
    <property type="term" value="C:extracellular space"/>
    <property type="evidence" value="ECO:0007669"/>
    <property type="project" value="UniProtKB-KW"/>
</dbReference>
<accession>A0AAD7SEW4</accession>
<dbReference type="GO" id="GO:0005149">
    <property type="term" value="F:interleukin-1 receptor binding"/>
    <property type="evidence" value="ECO:0007669"/>
    <property type="project" value="UniProtKB-UniRule"/>
</dbReference>
<dbReference type="InterPro" id="IPR000975">
    <property type="entry name" value="IL-1_fam"/>
</dbReference>
<keyword evidence="10" id="KW-0458">Lysosome</keyword>
<dbReference type="GO" id="GO:0071222">
    <property type="term" value="P:cellular response to lipopolysaccharide"/>
    <property type="evidence" value="ECO:0007669"/>
    <property type="project" value="TreeGrafter"/>
</dbReference>
<evidence type="ECO:0000256" key="12">
    <source>
        <dbReference type="RuleBase" id="RU003753"/>
    </source>
</evidence>
<dbReference type="Proteomes" id="UP001221898">
    <property type="component" value="Unassembled WGS sequence"/>
</dbReference>
<dbReference type="GO" id="GO:0005125">
    <property type="term" value="F:cytokine activity"/>
    <property type="evidence" value="ECO:0007669"/>
    <property type="project" value="UniProtKB-UniRule"/>
</dbReference>
<dbReference type="PANTHER" id="PTHR10078">
    <property type="entry name" value="INTERLEUKIN-1 FAMILY MEMBER"/>
    <property type="match status" value="1"/>
</dbReference>
<evidence type="ECO:0000256" key="2">
    <source>
        <dbReference type="ARBA" id="ARBA00004514"/>
    </source>
</evidence>